<dbReference type="InterPro" id="IPR021832">
    <property type="entry name" value="ANKRD13"/>
</dbReference>
<dbReference type="GO" id="GO:0006621">
    <property type="term" value="P:protein retention in ER lumen"/>
    <property type="evidence" value="ECO:0007669"/>
    <property type="project" value="TreeGrafter"/>
</dbReference>
<dbReference type="InterPro" id="IPR036770">
    <property type="entry name" value="Ankyrin_rpt-contain_sf"/>
</dbReference>
<dbReference type="InterPro" id="IPR055285">
    <property type="entry name" value="ANKRD13_C"/>
</dbReference>
<dbReference type="EMBL" id="GEEE01019923">
    <property type="protein sequence ID" value="JAP43302.1"/>
    <property type="molecule type" value="Transcribed_RNA"/>
</dbReference>
<evidence type="ECO:0000259" key="9">
    <source>
        <dbReference type="Pfam" id="PF11904"/>
    </source>
</evidence>
<evidence type="ECO:0000256" key="3">
    <source>
        <dbReference type="ARBA" id="ARBA00022824"/>
    </source>
</evidence>
<name>A0A0X3PPC9_SCHSO</name>
<evidence type="ECO:0000256" key="2">
    <source>
        <dbReference type="ARBA" id="ARBA00022737"/>
    </source>
</evidence>
<evidence type="ECO:0000256" key="8">
    <source>
        <dbReference type="PROSITE-ProRule" id="PRU00023"/>
    </source>
</evidence>
<reference evidence="11" key="1">
    <citation type="submission" date="2016-01" db="EMBL/GenBank/DDBJ databases">
        <title>Reference transcriptome for the parasite Schistocephalus solidus: insights into the molecular evolution of parasitism.</title>
        <authorList>
            <person name="Hebert F.O."/>
            <person name="Grambauer S."/>
            <person name="Barber I."/>
            <person name="Landry C.R."/>
            <person name="Aubin-Horth N."/>
        </authorList>
    </citation>
    <scope>NUCLEOTIDE SEQUENCE</scope>
</reference>
<organism evidence="11">
    <name type="scientific">Schistocephalus solidus</name>
    <name type="common">Tapeworm</name>
    <dbReference type="NCBI Taxonomy" id="70667"/>
    <lineage>
        <taxon>Eukaryota</taxon>
        <taxon>Metazoa</taxon>
        <taxon>Spiralia</taxon>
        <taxon>Lophotrochozoa</taxon>
        <taxon>Platyhelminthes</taxon>
        <taxon>Cestoda</taxon>
        <taxon>Eucestoda</taxon>
        <taxon>Diphyllobothriidea</taxon>
        <taxon>Diphyllobothriidae</taxon>
        <taxon>Schistocephalus</taxon>
    </lineage>
</organism>
<keyword evidence="3" id="KW-0256">Endoplasmic reticulum</keyword>
<dbReference type="PROSITE" id="PS50088">
    <property type="entry name" value="ANK_REPEAT"/>
    <property type="match status" value="1"/>
</dbReference>
<evidence type="ECO:0000313" key="11">
    <source>
        <dbReference type="EMBL" id="JAP51777.1"/>
    </source>
</evidence>
<dbReference type="InterPro" id="IPR002110">
    <property type="entry name" value="Ankyrin_rpt"/>
</dbReference>
<sequence>MELIEKRETPFPLHYSIYNGIDMVEAVAKATPKQLDAQDQYGNTALHIAAMLNDNDSISRLLALGCRVDIRNNEGWRAVDEMISLKNRTMVTQAFLSYRDHILKEGTADKISDKLLKMSDCALEFYWELKSWVPFISHFLPSDVCKLWKKGNKVRMDTSLLDFNNRSWVRGRLSILLDGSKPFDERICILDHEKQCYEIMDGIMAKTNDNWLEQTIDMATRNELVHMIVQTEGMRCKTQSSKLIWNKDPVKERIGIFDTTLYTINNVKVIVKKRTEHLTKAEKRYNVMLKTHLRHGALNDALKLAQSRKPGPPKDGPAERLTPRWTWAHYESGLLCDTQLYIGKKPELKVQPRDIKLSVAMTDDVQLSPTHLIDLFQIFSPLRKFRRLRLSLAQGLPPGFPVRIGKLTTHYIKDVRSNKA</sequence>
<evidence type="ECO:0000256" key="4">
    <source>
        <dbReference type="ARBA" id="ARBA00023043"/>
    </source>
</evidence>
<dbReference type="PROSITE" id="PS50297">
    <property type="entry name" value="ANK_REP_REGION"/>
    <property type="match status" value="1"/>
</dbReference>
<keyword evidence="4 8" id="KW-0040">ANK repeat</keyword>
<dbReference type="PANTHER" id="PTHR12447:SF25">
    <property type="entry name" value="ANKYRIN REPEAT DOMAIN-CONTAINING PROTEIN 13C"/>
    <property type="match status" value="1"/>
</dbReference>
<protein>
    <submittedName>
        <fullName evidence="10">Ankyrin repeat domain-containing protein 13C-B</fullName>
    </submittedName>
</protein>
<dbReference type="PANTHER" id="PTHR12447">
    <property type="entry name" value="ANKYRIN REPEAT DOMAIN-CONTAINING PROTEIN 13"/>
    <property type="match status" value="1"/>
</dbReference>
<feature type="repeat" description="ANK" evidence="8">
    <location>
        <begin position="41"/>
        <end position="73"/>
    </location>
</feature>
<dbReference type="EMBL" id="GEEE01011448">
    <property type="protein sequence ID" value="JAP51777.1"/>
    <property type="molecule type" value="Transcribed_RNA"/>
</dbReference>
<comment type="function">
    <text evidence="7">Acts as a molecular chaperone for G protein-coupled receptors, regulating their biogenesis and exit from the ER.</text>
</comment>
<keyword evidence="2" id="KW-0677">Repeat</keyword>
<feature type="domain" description="Ankyrin repeat" evidence="9">
    <location>
        <begin position="155"/>
        <end position="404"/>
    </location>
</feature>
<dbReference type="SUPFAM" id="SSF48403">
    <property type="entry name" value="Ankyrin repeat"/>
    <property type="match status" value="1"/>
</dbReference>
<evidence type="ECO:0000256" key="6">
    <source>
        <dbReference type="ARBA" id="ARBA00023186"/>
    </source>
</evidence>
<dbReference type="AlphaFoldDB" id="A0A0X3PPC9"/>
<dbReference type="Gene3D" id="1.25.40.20">
    <property type="entry name" value="Ankyrin repeat-containing domain"/>
    <property type="match status" value="1"/>
</dbReference>
<evidence type="ECO:0000256" key="7">
    <source>
        <dbReference type="ARBA" id="ARBA00037107"/>
    </source>
</evidence>
<evidence type="ECO:0000256" key="5">
    <source>
        <dbReference type="ARBA" id="ARBA00023136"/>
    </source>
</evidence>
<dbReference type="Pfam" id="PF11904">
    <property type="entry name" value="ANKRD13_C"/>
    <property type="match status" value="1"/>
</dbReference>
<gene>
    <name evidence="10" type="primary">A13CB</name>
    <name evidence="11" type="ORF">TR143632</name>
</gene>
<proteinExistence type="predicted"/>
<evidence type="ECO:0000256" key="1">
    <source>
        <dbReference type="ARBA" id="ARBA00004586"/>
    </source>
</evidence>
<keyword evidence="5" id="KW-0472">Membrane</keyword>
<keyword evidence="6" id="KW-0143">Chaperone</keyword>
<dbReference type="Pfam" id="PF12796">
    <property type="entry name" value="Ank_2"/>
    <property type="match status" value="1"/>
</dbReference>
<dbReference type="GO" id="GO:0005789">
    <property type="term" value="C:endoplasmic reticulum membrane"/>
    <property type="evidence" value="ECO:0007669"/>
    <property type="project" value="UniProtKB-SubCell"/>
</dbReference>
<dbReference type="GO" id="GO:0005102">
    <property type="term" value="F:signaling receptor binding"/>
    <property type="evidence" value="ECO:0007669"/>
    <property type="project" value="TreeGrafter"/>
</dbReference>
<dbReference type="EMBL" id="GEEE01023730">
    <property type="protein sequence ID" value="JAP39495.1"/>
    <property type="molecule type" value="Transcribed_RNA"/>
</dbReference>
<comment type="subcellular location">
    <subcellularLocation>
        <location evidence="1">Endoplasmic reticulum membrane</location>
    </subcellularLocation>
</comment>
<evidence type="ECO:0000313" key="10">
    <source>
        <dbReference type="EMBL" id="JAP39495.1"/>
    </source>
</evidence>
<accession>A0A0X3PPC9</accession>